<dbReference type="Proteomes" id="UP000305675">
    <property type="component" value="Unassembled WGS sequence"/>
</dbReference>
<protein>
    <recommendedName>
        <fullName evidence="4">Alpha/beta hydrolase</fullName>
    </recommendedName>
</protein>
<dbReference type="EMBL" id="SWCJ01000017">
    <property type="protein sequence ID" value="TKB51806.1"/>
    <property type="molecule type" value="Genomic_DNA"/>
</dbReference>
<keyword evidence="3" id="KW-1185">Reference proteome</keyword>
<name>A0A4U1BKQ8_9GAMM</name>
<organism evidence="2 3">
    <name type="scientific">Ferrimonas aestuarii</name>
    <dbReference type="NCBI Taxonomy" id="2569539"/>
    <lineage>
        <taxon>Bacteria</taxon>
        <taxon>Pseudomonadati</taxon>
        <taxon>Pseudomonadota</taxon>
        <taxon>Gammaproteobacteria</taxon>
        <taxon>Alteromonadales</taxon>
        <taxon>Ferrimonadaceae</taxon>
        <taxon>Ferrimonas</taxon>
    </lineage>
</organism>
<gene>
    <name evidence="2" type="ORF">FCL42_17420</name>
</gene>
<dbReference type="AlphaFoldDB" id="A0A4U1BKQ8"/>
<reference evidence="2 3" key="1">
    <citation type="submission" date="2019-04" db="EMBL/GenBank/DDBJ databases">
        <authorList>
            <person name="Hwang J.C."/>
        </authorList>
    </citation>
    <scope>NUCLEOTIDE SEQUENCE [LARGE SCALE GENOMIC DNA]</scope>
    <source>
        <strain evidence="2 3">IMCC35002</strain>
    </source>
</reference>
<keyword evidence="1" id="KW-0732">Signal</keyword>
<dbReference type="OrthoDB" id="6198264at2"/>
<accession>A0A4U1BKQ8</accession>
<evidence type="ECO:0000256" key="1">
    <source>
        <dbReference type="SAM" id="SignalP"/>
    </source>
</evidence>
<dbReference type="RefSeq" id="WP_136864711.1">
    <property type="nucleotide sequence ID" value="NZ_SWCJ01000017.1"/>
</dbReference>
<evidence type="ECO:0000313" key="2">
    <source>
        <dbReference type="EMBL" id="TKB51806.1"/>
    </source>
</evidence>
<evidence type="ECO:0008006" key="4">
    <source>
        <dbReference type="Google" id="ProtNLM"/>
    </source>
</evidence>
<proteinExistence type="predicted"/>
<comment type="caution">
    <text evidence="2">The sequence shown here is derived from an EMBL/GenBank/DDBJ whole genome shotgun (WGS) entry which is preliminary data.</text>
</comment>
<evidence type="ECO:0000313" key="3">
    <source>
        <dbReference type="Proteomes" id="UP000305675"/>
    </source>
</evidence>
<feature type="chain" id="PRO_5020319397" description="Alpha/beta hydrolase" evidence="1">
    <location>
        <begin position="18"/>
        <end position="337"/>
    </location>
</feature>
<dbReference type="PROSITE" id="PS51257">
    <property type="entry name" value="PROKAR_LIPOPROTEIN"/>
    <property type="match status" value="1"/>
</dbReference>
<feature type="signal peptide" evidence="1">
    <location>
        <begin position="1"/>
        <end position="17"/>
    </location>
</feature>
<sequence>MKIKFLALLAVATMLQACSGSGGSNNSVSEPKEVHGIQPDKVAEYVERFKTLNAQIKLILDGKESAVEFLDMDDEDKQVYVKFNQGVLIFGFDMDKEQPIASDFTIFKGDTSDIEALLKKPSQVLLHKEMTLTRSGDNFEFDGMLEDKDTTGLFPVKFVLNESLFGAGNASFELSKNKQSVLVSGALGTSSYVKLKQLLDNNPSLKTLVLVNVEGSVNDDINMHTGRLVRNAQMTTEIRDGGEAYSGGVDLFAAGYRRVYHDGAKLGVHSWCCKDGKDAGQLSKTDPAHGAQLTFFREMLGKTLGPDFYFYTIQAAPAAGIHVMTKSEVDKYLLVGQ</sequence>